<keyword evidence="3" id="KW-1185">Reference proteome</keyword>
<dbReference type="GO" id="GO:0008137">
    <property type="term" value="F:NADH dehydrogenase (ubiquinone) activity"/>
    <property type="evidence" value="ECO:0007669"/>
    <property type="project" value="InterPro"/>
</dbReference>
<dbReference type="Gene3D" id="3.30.460.80">
    <property type="entry name" value="NADH:ubiquinone oxidoreductase, 30kDa subunit"/>
    <property type="match status" value="1"/>
</dbReference>
<feature type="domain" description="NADH:ubiquinone oxidoreductase 30kDa subunit" evidence="1">
    <location>
        <begin position="12"/>
        <end position="114"/>
    </location>
</feature>
<sequence>MIENLKEITMETIVGEVSKLKSDGQHFVAISCTELDADNFDLIYTFDKELVLTNLRVTVPKGTKCPSISGILFGTMLVENEIQDQFGLLFDGLVLDFGRTLYLDEEITTIPLCNNTKAMTVKK</sequence>
<accession>A0A1G9KJJ7</accession>
<dbReference type="STRING" id="246191.SAMN05660337_3107"/>
<dbReference type="AlphaFoldDB" id="A0A1G9KJJ7"/>
<dbReference type="InterPro" id="IPR001268">
    <property type="entry name" value="NADH_UbQ_OxRdtase_30kDa_su"/>
</dbReference>
<dbReference type="SUPFAM" id="SSF143243">
    <property type="entry name" value="Nqo5-like"/>
    <property type="match status" value="1"/>
</dbReference>
<evidence type="ECO:0000313" key="2">
    <source>
        <dbReference type="EMBL" id="SDL49802.1"/>
    </source>
</evidence>
<name>A0A1G9KJJ7_9BACT</name>
<dbReference type="Proteomes" id="UP000199053">
    <property type="component" value="Unassembled WGS sequence"/>
</dbReference>
<reference evidence="3" key="1">
    <citation type="submission" date="2016-10" db="EMBL/GenBank/DDBJ databases">
        <authorList>
            <person name="Varghese N."/>
            <person name="Submissions S."/>
        </authorList>
    </citation>
    <scope>NUCLEOTIDE SEQUENCE [LARGE SCALE GENOMIC DNA]</scope>
    <source>
        <strain evidence="3">DSM 16995</strain>
    </source>
</reference>
<dbReference type="PIRSF" id="PIRSF036585">
    <property type="entry name" value="EchD"/>
    <property type="match status" value="1"/>
</dbReference>
<dbReference type="Pfam" id="PF00329">
    <property type="entry name" value="Complex1_30kDa"/>
    <property type="match status" value="1"/>
</dbReference>
<dbReference type="InterPro" id="IPR012179">
    <property type="entry name" value="NiFe-hyd_3_EchD"/>
</dbReference>
<organism evidence="2 3">
    <name type="scientific">Maridesulfovibrio ferrireducens</name>
    <dbReference type="NCBI Taxonomy" id="246191"/>
    <lineage>
        <taxon>Bacteria</taxon>
        <taxon>Pseudomonadati</taxon>
        <taxon>Thermodesulfobacteriota</taxon>
        <taxon>Desulfovibrionia</taxon>
        <taxon>Desulfovibrionales</taxon>
        <taxon>Desulfovibrionaceae</taxon>
        <taxon>Maridesulfovibrio</taxon>
    </lineage>
</organism>
<protein>
    <submittedName>
        <fullName evidence="2">Respiratory-chain NADH dehydrogenase, subunit</fullName>
    </submittedName>
</protein>
<proteinExistence type="predicted"/>
<dbReference type="InterPro" id="IPR037232">
    <property type="entry name" value="NADH_quin_OxRdtase_su_C/D-like"/>
</dbReference>
<evidence type="ECO:0000313" key="3">
    <source>
        <dbReference type="Proteomes" id="UP000199053"/>
    </source>
</evidence>
<dbReference type="RefSeq" id="WP_244512308.1">
    <property type="nucleotide sequence ID" value="NZ_FNGA01000005.1"/>
</dbReference>
<dbReference type="EMBL" id="FNGA01000005">
    <property type="protein sequence ID" value="SDL49802.1"/>
    <property type="molecule type" value="Genomic_DNA"/>
</dbReference>
<gene>
    <name evidence="2" type="ORF">SAMN05660337_3107</name>
</gene>
<evidence type="ECO:0000259" key="1">
    <source>
        <dbReference type="Pfam" id="PF00329"/>
    </source>
</evidence>